<dbReference type="Pfam" id="PF04383">
    <property type="entry name" value="KilA-N"/>
    <property type="match status" value="1"/>
</dbReference>
<dbReference type="SUPFAM" id="SSF54616">
    <property type="entry name" value="DNA-binding domain of Mlu1-box binding protein MBP1"/>
    <property type="match status" value="1"/>
</dbReference>
<dbReference type="AlphaFoldDB" id="A0A2D0KAJ0"/>
<reference evidence="2 3" key="1">
    <citation type="journal article" date="2017" name="Nat. Microbiol.">
        <title>Natural product diversity associated with the nematode symbionts Photorhabdus and Xenorhabdus.</title>
        <authorList>
            <person name="Tobias N.J."/>
            <person name="Wolff H."/>
            <person name="Djahanschiri B."/>
            <person name="Grundmann F."/>
            <person name="Kronenwerth M."/>
            <person name="Shi Y.M."/>
            <person name="Simonyi S."/>
            <person name="Grun P."/>
            <person name="Shapiro-Ilan D."/>
            <person name="Pidot S.J."/>
            <person name="Stinear T.P."/>
            <person name="Ebersberger I."/>
            <person name="Bode H.B."/>
        </authorList>
    </citation>
    <scope>NUCLEOTIDE SEQUENCE [LARGE SCALE GENOMIC DNA]</scope>
    <source>
        <strain evidence="2 3">DSM 17904</strain>
    </source>
</reference>
<proteinExistence type="predicted"/>
<evidence type="ECO:0000313" key="3">
    <source>
        <dbReference type="Proteomes" id="UP000222366"/>
    </source>
</evidence>
<protein>
    <submittedName>
        <fullName evidence="2">DNA-binding protein</fullName>
    </submittedName>
</protein>
<feature type="domain" description="KilA-N" evidence="1">
    <location>
        <begin position="27"/>
        <end position="155"/>
    </location>
</feature>
<dbReference type="Pfam" id="PF10546">
    <property type="entry name" value="P63C"/>
    <property type="match status" value="1"/>
</dbReference>
<dbReference type="SMART" id="SM01252">
    <property type="entry name" value="KilA-N"/>
    <property type="match status" value="1"/>
</dbReference>
<dbReference type="GO" id="GO:0003677">
    <property type="term" value="F:DNA binding"/>
    <property type="evidence" value="ECO:0007669"/>
    <property type="project" value="UniProtKB-KW"/>
</dbReference>
<dbReference type="InterPro" id="IPR018874">
    <property type="entry name" value="Phage_Mx8_p63_C"/>
</dbReference>
<dbReference type="EMBL" id="NJAJ01000075">
    <property type="protein sequence ID" value="PHM60451.1"/>
    <property type="molecule type" value="Genomic_DNA"/>
</dbReference>
<dbReference type="PROSITE" id="PS51301">
    <property type="entry name" value="KILA_N"/>
    <property type="match status" value="1"/>
</dbReference>
<name>A0A2D0KAJ0_9GAMM</name>
<keyword evidence="2" id="KW-0238">DNA-binding</keyword>
<accession>A0A2D0KAJ0</accession>
<organism evidence="2 3">
    <name type="scientific">Xenorhabdus stockiae</name>
    <dbReference type="NCBI Taxonomy" id="351614"/>
    <lineage>
        <taxon>Bacteria</taxon>
        <taxon>Pseudomonadati</taxon>
        <taxon>Pseudomonadota</taxon>
        <taxon>Gammaproteobacteria</taxon>
        <taxon>Enterobacterales</taxon>
        <taxon>Morganellaceae</taxon>
        <taxon>Xenorhabdus</taxon>
    </lineage>
</organism>
<dbReference type="InterPro" id="IPR017880">
    <property type="entry name" value="KilA_N"/>
</dbReference>
<evidence type="ECO:0000259" key="1">
    <source>
        <dbReference type="PROSITE" id="PS51301"/>
    </source>
</evidence>
<sequence length="307" mass="34905">MAGEPSVGWFPISARVHFIEQVKRMSNIIPFEYDGHPIRFNEEGWINATDVAAKFGKEVTNWLYLLDTLEYLVALSNKVYGKTCTMQEISEIKKLGIEKPSTKAKILRLTKKTKLVVAKSGPKGGTWLHPKLAIRFARWLSVDFEIWCDEQIDVLIRGNQPTFTDPRINAIFLLDKPVTWEKQFQQPFYQALSRMSGLPYHGHVGGTPSLFGMITAKWVYQVVLPDSVYAEAREAAKGSGDKIHQYLKPEAKQLVQEQLKAITILANSCVDYKDFEARCVQSFGKSGEQGLLILPMEREFSYSAMRH</sequence>
<dbReference type="InterPro" id="IPR036887">
    <property type="entry name" value="HTH_APSES_sf"/>
</dbReference>
<comment type="caution">
    <text evidence="2">The sequence shown here is derived from an EMBL/GenBank/DDBJ whole genome shotgun (WGS) entry which is preliminary data.</text>
</comment>
<keyword evidence="3" id="KW-1185">Reference proteome</keyword>
<gene>
    <name evidence="2" type="ORF">Xsto_04005</name>
</gene>
<dbReference type="Proteomes" id="UP000222366">
    <property type="component" value="Unassembled WGS sequence"/>
</dbReference>
<evidence type="ECO:0000313" key="2">
    <source>
        <dbReference type="EMBL" id="PHM60451.1"/>
    </source>
</evidence>
<dbReference type="InterPro" id="IPR018004">
    <property type="entry name" value="KilA/APSES_HTH"/>
</dbReference>